<keyword evidence="3 6" id="KW-0479">Metal-binding</keyword>
<accession>A0A0A7MFS2</accession>
<dbReference type="InterPro" id="IPR008162">
    <property type="entry name" value="Pyrophosphatase"/>
</dbReference>
<keyword evidence="5 6" id="KW-0460">Magnesium</keyword>
<dbReference type="PANTHER" id="PTHR10286">
    <property type="entry name" value="INORGANIC PYROPHOSPHATASE"/>
    <property type="match status" value="1"/>
</dbReference>
<dbReference type="GO" id="GO:0004427">
    <property type="term" value="F:inorganic diphosphate phosphatase activity"/>
    <property type="evidence" value="ECO:0007669"/>
    <property type="project" value="UniProtKB-UniRule"/>
</dbReference>
<feature type="binding site" evidence="6">
    <location>
        <position position="67"/>
    </location>
    <ligand>
        <name>Mg(2+)</name>
        <dbReference type="ChEBI" id="CHEBI:18420"/>
        <label>1</label>
    </ligand>
</feature>
<protein>
    <recommendedName>
        <fullName evidence="6">Inorganic pyrophosphatase</fullName>
        <ecNumber evidence="6">3.6.1.1</ecNumber>
    </recommendedName>
    <alternativeName>
        <fullName evidence="6">Pyrophosphate phospho-hydrolase</fullName>
        <shortName evidence="6">PPase</shortName>
    </alternativeName>
</protein>
<name>A0A0A7MFS2_ACTEU</name>
<dbReference type="SUPFAM" id="SSF50324">
    <property type="entry name" value="Inorganic pyrophosphatase"/>
    <property type="match status" value="1"/>
</dbReference>
<organism evidence="7 8">
    <name type="scientific">Actinobacillus equuli subsp. equuli</name>
    <dbReference type="NCBI Taxonomy" id="202947"/>
    <lineage>
        <taxon>Bacteria</taxon>
        <taxon>Pseudomonadati</taxon>
        <taxon>Pseudomonadota</taxon>
        <taxon>Gammaproteobacteria</taxon>
        <taxon>Pasteurellales</taxon>
        <taxon>Pasteurellaceae</taxon>
        <taxon>Actinobacillus</taxon>
    </lineage>
</organism>
<feature type="binding site" evidence="6">
    <location>
        <position position="31"/>
    </location>
    <ligand>
        <name>substrate</name>
    </ligand>
</feature>
<dbReference type="Pfam" id="PF00719">
    <property type="entry name" value="Pyrophosphatase"/>
    <property type="match status" value="1"/>
</dbReference>
<dbReference type="GO" id="GO:0006796">
    <property type="term" value="P:phosphate-containing compound metabolic process"/>
    <property type="evidence" value="ECO:0007669"/>
    <property type="project" value="InterPro"/>
</dbReference>
<proteinExistence type="inferred from homology"/>
<evidence type="ECO:0000256" key="5">
    <source>
        <dbReference type="ARBA" id="ARBA00022842"/>
    </source>
</evidence>
<dbReference type="InterPro" id="IPR036649">
    <property type="entry name" value="Pyrophosphatase_sf"/>
</dbReference>
<dbReference type="HAMAP" id="MF_00209">
    <property type="entry name" value="Inorganic_PPase"/>
    <property type="match status" value="1"/>
</dbReference>
<dbReference type="GO" id="GO:0000287">
    <property type="term" value="F:magnesium ion binding"/>
    <property type="evidence" value="ECO:0007669"/>
    <property type="project" value="UniProtKB-UniRule"/>
</dbReference>
<comment type="caution">
    <text evidence="7">The sequence shown here is derived from an EMBL/GenBank/DDBJ whole genome shotgun (WGS) entry which is preliminary data.</text>
</comment>
<dbReference type="KEGG" id="aeu:ACEE_06955"/>
<reference evidence="7" key="1">
    <citation type="submission" date="2022-11" db="EMBL/GenBank/DDBJ databases">
        <authorList>
            <person name="Kamali M."/>
            <person name="Peak L."/>
            <person name="Go Y.Y."/>
            <person name="Balasuriya U.B.R."/>
            <person name="Carossino M."/>
        </authorList>
    </citation>
    <scope>NUCLEOTIDE SEQUENCE</scope>
    <source>
        <strain evidence="7">4524</strain>
    </source>
</reference>
<evidence type="ECO:0000256" key="4">
    <source>
        <dbReference type="ARBA" id="ARBA00022801"/>
    </source>
</evidence>
<evidence type="ECO:0000313" key="7">
    <source>
        <dbReference type="EMBL" id="MDE8033945.1"/>
    </source>
</evidence>
<feature type="binding site" evidence="6">
    <location>
        <position position="45"/>
    </location>
    <ligand>
        <name>substrate</name>
    </ligand>
</feature>
<dbReference type="RefSeq" id="WP_005624233.1">
    <property type="nucleotide sequence ID" value="NZ_CBCRTM010000013.1"/>
</dbReference>
<dbReference type="AlphaFoldDB" id="A0A0A7MFS2"/>
<sequence>MADFNQILTPGDVDAGIINVVNEIPEGSCHKIEWNRKLGAFQLDRVEPAIFAKPTNYGFIPQTLDEDGDELDVLLITRQPLATGVFLEAKVIGVMKFVDDGEVDDKIVCVPADDRDSGNAYNSLADLPAQLIKQIEFHFNNYKALKKPGSTVVQHWGDVEEAKEVIRESIKRWDEQK</sequence>
<dbReference type="Gene3D" id="3.90.80.10">
    <property type="entry name" value="Inorganic pyrophosphatase"/>
    <property type="match status" value="1"/>
</dbReference>
<comment type="function">
    <text evidence="6">Catalyzes the hydrolysis of inorganic pyrophosphate (PPi) forming two phosphate ions.</text>
</comment>
<dbReference type="GO" id="GO:0005737">
    <property type="term" value="C:cytoplasm"/>
    <property type="evidence" value="ECO:0007669"/>
    <property type="project" value="UniProtKB-SubCell"/>
</dbReference>
<evidence type="ECO:0000256" key="3">
    <source>
        <dbReference type="ARBA" id="ARBA00022723"/>
    </source>
</evidence>
<comment type="subunit">
    <text evidence="6">Homohexamer.</text>
</comment>
<reference evidence="7" key="2">
    <citation type="journal article" date="2023" name="Pathogens">
        <title>Pathological Features and Genomic Characterization of an Actinobacillus equuli subsp. equuli Bearing Unique Virulence-Associated Genes from an Adult Horse with Pleuropneumonia.</title>
        <authorList>
            <person name="Kamali M."/>
            <person name="Carossino M."/>
            <person name="Del Piero F."/>
            <person name="Peak L."/>
            <person name="Mitchell M.S."/>
            <person name="Willette J."/>
            <person name="Baker R."/>
            <person name="Li F."/>
            <person name="Kenez A."/>
            <person name="Balasuriya U.B.R."/>
            <person name="Go Y.Y."/>
        </authorList>
    </citation>
    <scope>NUCLEOTIDE SEQUENCE</scope>
    <source>
        <strain evidence="7">4524</strain>
    </source>
</reference>
<dbReference type="EC" id="3.6.1.1" evidence="6"/>
<dbReference type="GeneID" id="34290808"/>
<dbReference type="CDD" id="cd00412">
    <property type="entry name" value="pyrophosphatase"/>
    <property type="match status" value="1"/>
</dbReference>
<feature type="binding site" evidence="6">
    <location>
        <position position="72"/>
    </location>
    <ligand>
        <name>Mg(2+)</name>
        <dbReference type="ChEBI" id="CHEBI:18420"/>
        <label>1</label>
    </ligand>
</feature>
<gene>
    <name evidence="6" type="primary">ppa</name>
    <name evidence="7" type="ORF">OQ257_02005</name>
</gene>
<evidence type="ECO:0000256" key="2">
    <source>
        <dbReference type="ARBA" id="ARBA00022490"/>
    </source>
</evidence>
<comment type="catalytic activity">
    <reaction evidence="6">
        <text>diphosphate + H2O = 2 phosphate + H(+)</text>
        <dbReference type="Rhea" id="RHEA:24576"/>
        <dbReference type="ChEBI" id="CHEBI:15377"/>
        <dbReference type="ChEBI" id="CHEBI:15378"/>
        <dbReference type="ChEBI" id="CHEBI:33019"/>
        <dbReference type="ChEBI" id="CHEBI:43474"/>
        <dbReference type="EC" id="3.6.1.1"/>
    </reaction>
</comment>
<dbReference type="Proteomes" id="UP001142444">
    <property type="component" value="Unassembled WGS sequence"/>
</dbReference>
<evidence type="ECO:0000313" key="8">
    <source>
        <dbReference type="Proteomes" id="UP001142444"/>
    </source>
</evidence>
<keyword evidence="2 6" id="KW-0963">Cytoplasm</keyword>
<feature type="binding site" evidence="6">
    <location>
        <position position="57"/>
    </location>
    <ligand>
        <name>substrate</name>
    </ligand>
</feature>
<comment type="cofactor">
    <cofactor evidence="1 6">
        <name>Mg(2+)</name>
        <dbReference type="ChEBI" id="CHEBI:18420"/>
    </cofactor>
</comment>
<dbReference type="EMBL" id="JAPHVQ010000001">
    <property type="protein sequence ID" value="MDE8033945.1"/>
    <property type="molecule type" value="Genomic_DNA"/>
</dbReference>
<keyword evidence="8" id="KW-1185">Reference proteome</keyword>
<evidence type="ECO:0000256" key="1">
    <source>
        <dbReference type="ARBA" id="ARBA00001946"/>
    </source>
</evidence>
<dbReference type="FunFam" id="3.90.80.10:FF:000006">
    <property type="entry name" value="Inorganic pyrophosphatase"/>
    <property type="match status" value="1"/>
</dbReference>
<feature type="binding site" evidence="6">
    <location>
        <position position="104"/>
    </location>
    <ligand>
        <name>Mg(2+)</name>
        <dbReference type="ChEBI" id="CHEBI:18420"/>
        <label>1</label>
    </ligand>
</feature>
<keyword evidence="4 6" id="KW-0378">Hydrolase</keyword>
<dbReference type="PROSITE" id="PS00387">
    <property type="entry name" value="PPASE"/>
    <property type="match status" value="1"/>
</dbReference>
<evidence type="ECO:0000256" key="6">
    <source>
        <dbReference type="HAMAP-Rule" id="MF_00209"/>
    </source>
</evidence>
<feature type="binding site" evidence="6">
    <location>
        <position position="142"/>
    </location>
    <ligand>
        <name>substrate</name>
    </ligand>
</feature>
<comment type="subcellular location">
    <subcellularLocation>
        <location evidence="6">Cytoplasm</location>
    </subcellularLocation>
</comment>
<comment type="similarity">
    <text evidence="6">Belongs to the PPase family.</text>
</comment>
<feature type="binding site" evidence="6">
    <location>
        <position position="72"/>
    </location>
    <ligand>
        <name>Mg(2+)</name>
        <dbReference type="ChEBI" id="CHEBI:18420"/>
        <label>2</label>
    </ligand>
</feature>